<reference evidence="1" key="1">
    <citation type="submission" date="2023-04" db="EMBL/GenBank/DDBJ databases">
        <title>Draft Genome sequencing of Naganishia species isolated from polar environments using Oxford Nanopore Technology.</title>
        <authorList>
            <person name="Leo P."/>
            <person name="Venkateswaran K."/>
        </authorList>
    </citation>
    <scope>NUCLEOTIDE SEQUENCE</scope>
    <source>
        <strain evidence="1">MNA-CCFEE 5262</strain>
    </source>
</reference>
<dbReference type="Proteomes" id="UP001230649">
    <property type="component" value="Unassembled WGS sequence"/>
</dbReference>
<organism evidence="1 2">
    <name type="scientific">Naganishia adeliensis</name>
    <dbReference type="NCBI Taxonomy" id="92952"/>
    <lineage>
        <taxon>Eukaryota</taxon>
        <taxon>Fungi</taxon>
        <taxon>Dikarya</taxon>
        <taxon>Basidiomycota</taxon>
        <taxon>Agaricomycotina</taxon>
        <taxon>Tremellomycetes</taxon>
        <taxon>Filobasidiales</taxon>
        <taxon>Filobasidiaceae</taxon>
        <taxon>Naganishia</taxon>
    </lineage>
</organism>
<name>A0ACC2VY57_9TREE</name>
<sequence>MSIPDDPFGTASAGNSVNPTNTHSPAEGPLPPSGVTVPPRALSGTNSAGGRGSSSGTKTPRRVQWTSDSHMVAIAPSIELADSPESEVSPPRIPHLTIPDHAAALARNKALSPTNSEFDQASLREIESALARHQSQRSTARANLVTSRYSTKQPDIEEDITAAATPGDDEDYDYRLDTTDHHLDPEESELERTYGRGQQGRRFFGNAGGQSSNLSSAASSIMGDDDSPAAREGQDLEKQQYPPGTMLGPGGPIHPSATGPPPQGLIPEDLDIPENDIHQHMHVYVDPGETDGMPSIPATNDGNGMHGDFTLSQEASALVRAHRSGKFGQFLKNRKRNVAKGISGTANGVTGVATGVASGVSSGVSAGGQAGRRAKHWFTGTSTAEQDEENMQAFASRYNEKINPSQGIASGMASMGAMGGLAAAGSAGGNLGGGGVLASLLALYDNGQNGQSGASTPASSRPASLAASTDSDSSDDERERERLRKLRKREDKERKVREEKERKAREERERRARKAEHKALQAQEKLKPSRPTSFVGPTALAAAGTGRATSASSIHSAVTSPVDGGDFFAMQQRSTSQDSYHEKRASESPKLFKAVKRAADRLGIDIEDDRPKAARSAGGVFGALILNTGALSGVATPAASTLVPNAKKPGFTLARYTLEADQQSGTQSPSYSIRNNRPSSLYARSESHLPLDGFDKDSLTFPGDTSSVTIGMHPLTRSMTADDRDMSSTRPAATALPPTSGGLKRPNKPFSLGLGKLGSMPHMGPLTPGGSAFKSASNFFGGRSQPTTPTSAVSDKDSDYFGEKVRAFEEEERRRKEEKRRKKKAKEKKRKQEIFIIQHVAAILARQQFILKLIQATARVLELNCQVVYLPGTCLVSFGDDATHTSETKFLKQATGLDLQKLFATHHVYWDVVHDKKSAEEASKELDILMTTPPHYGTKEMLFIGGMCSSFICCIAFYGSFVDAVIAFPLGALLIFVQIIAARNDLYSNVFEISIATIASFLAAALAATPYFCYTAVASAAIVLILPGYIVLSGSLELASRNITSGSVSVSLSAPKYSIASQVEM</sequence>
<protein>
    <submittedName>
        <fullName evidence="1">Uncharacterized protein</fullName>
    </submittedName>
</protein>
<proteinExistence type="predicted"/>
<accession>A0ACC2VY57</accession>
<gene>
    <name evidence="1" type="ORF">QFC20_004638</name>
</gene>
<evidence type="ECO:0000313" key="2">
    <source>
        <dbReference type="Proteomes" id="UP001230649"/>
    </source>
</evidence>
<keyword evidence="2" id="KW-1185">Reference proteome</keyword>
<comment type="caution">
    <text evidence="1">The sequence shown here is derived from an EMBL/GenBank/DDBJ whole genome shotgun (WGS) entry which is preliminary data.</text>
</comment>
<evidence type="ECO:0000313" key="1">
    <source>
        <dbReference type="EMBL" id="KAJ9104061.1"/>
    </source>
</evidence>
<dbReference type="EMBL" id="JASBWS010000056">
    <property type="protein sequence ID" value="KAJ9104061.1"/>
    <property type="molecule type" value="Genomic_DNA"/>
</dbReference>